<gene>
    <name evidence="2" type="ORF">ACFOZ0_13740</name>
</gene>
<evidence type="ECO:0000256" key="1">
    <source>
        <dbReference type="SAM" id="SignalP"/>
    </source>
</evidence>
<name>A0ABV7SG87_9ACTN</name>
<dbReference type="RefSeq" id="WP_310769997.1">
    <property type="nucleotide sequence ID" value="NZ_JBHRWR010000009.1"/>
</dbReference>
<protein>
    <submittedName>
        <fullName evidence="2">Uncharacterized protein</fullName>
    </submittedName>
</protein>
<dbReference type="EMBL" id="JBHRWR010000009">
    <property type="protein sequence ID" value="MFC3574315.1"/>
    <property type="molecule type" value="Genomic_DNA"/>
</dbReference>
<feature type="chain" id="PRO_5046359161" evidence="1">
    <location>
        <begin position="27"/>
        <end position="128"/>
    </location>
</feature>
<feature type="signal peptide" evidence="1">
    <location>
        <begin position="1"/>
        <end position="26"/>
    </location>
</feature>
<sequence length="128" mass="12679">MRLTVVPAVVVAGCVALGWSAPVATAVDDTDLIGTVSPSTARLGETVRLTLRNCGNPSEGGLAEGSLVGGESTARSPIGITNLEADASGALVGTATIVNAKPGERGTVFLACSSDMTKVAEVTVTIAP</sequence>
<evidence type="ECO:0000313" key="3">
    <source>
        <dbReference type="Proteomes" id="UP001595701"/>
    </source>
</evidence>
<reference evidence="3" key="1">
    <citation type="journal article" date="2019" name="Int. J. Syst. Evol. Microbiol.">
        <title>The Global Catalogue of Microorganisms (GCM) 10K type strain sequencing project: providing services to taxonomists for standard genome sequencing and annotation.</title>
        <authorList>
            <consortium name="The Broad Institute Genomics Platform"/>
            <consortium name="The Broad Institute Genome Sequencing Center for Infectious Disease"/>
            <person name="Wu L."/>
            <person name="Ma J."/>
        </authorList>
    </citation>
    <scope>NUCLEOTIDE SEQUENCE [LARGE SCALE GENOMIC DNA]</scope>
    <source>
        <strain evidence="3">CGMCC 4.7035</strain>
    </source>
</reference>
<comment type="caution">
    <text evidence="2">The sequence shown here is derived from an EMBL/GenBank/DDBJ whole genome shotgun (WGS) entry which is preliminary data.</text>
</comment>
<dbReference type="Proteomes" id="UP001595701">
    <property type="component" value="Unassembled WGS sequence"/>
</dbReference>
<evidence type="ECO:0000313" key="2">
    <source>
        <dbReference type="EMBL" id="MFC3574315.1"/>
    </source>
</evidence>
<keyword evidence="1" id="KW-0732">Signal</keyword>
<keyword evidence="3" id="KW-1185">Reference proteome</keyword>
<proteinExistence type="predicted"/>
<accession>A0ABV7SG87</accession>
<organism evidence="2 3">
    <name type="scientific">Streptomyces yaanensis</name>
    <dbReference type="NCBI Taxonomy" id="1142239"/>
    <lineage>
        <taxon>Bacteria</taxon>
        <taxon>Bacillati</taxon>
        <taxon>Actinomycetota</taxon>
        <taxon>Actinomycetes</taxon>
        <taxon>Kitasatosporales</taxon>
        <taxon>Streptomycetaceae</taxon>
        <taxon>Streptomyces</taxon>
    </lineage>
</organism>